<dbReference type="PATRIC" id="fig|884204.3.peg.6688"/>
<evidence type="ECO:0000256" key="1">
    <source>
        <dbReference type="ARBA" id="ARBA00001946"/>
    </source>
</evidence>
<dbReference type="GO" id="GO:0046872">
    <property type="term" value="F:metal ion binding"/>
    <property type="evidence" value="ECO:0007669"/>
    <property type="project" value="UniProtKB-KW"/>
</dbReference>
<dbReference type="NCBIfam" id="TIGR01509">
    <property type="entry name" value="HAD-SF-IA-v3"/>
    <property type="match status" value="1"/>
</dbReference>
<dbReference type="SFLD" id="SFLDS00003">
    <property type="entry name" value="Haloacid_Dehalogenase"/>
    <property type="match status" value="1"/>
</dbReference>
<keyword evidence="3" id="KW-0479">Metal-binding</keyword>
<organism evidence="6 7">
    <name type="scientific">Burkholderia pseudomallei (strain 1026b)</name>
    <dbReference type="NCBI Taxonomy" id="884204"/>
    <lineage>
        <taxon>Bacteria</taxon>
        <taxon>Pseudomonadati</taxon>
        <taxon>Pseudomonadota</taxon>
        <taxon>Betaproteobacteria</taxon>
        <taxon>Burkholderiales</taxon>
        <taxon>Burkholderiaceae</taxon>
        <taxon>Burkholderia</taxon>
        <taxon>pseudomallei group</taxon>
    </lineage>
</organism>
<proteinExistence type="inferred from homology"/>
<comment type="cofactor">
    <cofactor evidence="1">
        <name>Mg(2+)</name>
        <dbReference type="ChEBI" id="CHEBI:18420"/>
    </cofactor>
</comment>
<dbReference type="CDD" id="cd07505">
    <property type="entry name" value="HAD_BPGM-like"/>
    <property type="match status" value="1"/>
</dbReference>
<evidence type="ECO:0000256" key="5">
    <source>
        <dbReference type="ARBA" id="ARBA00023277"/>
    </source>
</evidence>
<dbReference type="InterPro" id="IPR036412">
    <property type="entry name" value="HAD-like_sf"/>
</dbReference>
<dbReference type="InterPro" id="IPR023214">
    <property type="entry name" value="HAD_sf"/>
</dbReference>
<evidence type="ECO:0000313" key="6">
    <source>
        <dbReference type="EMBL" id="AFI70423.1"/>
    </source>
</evidence>
<dbReference type="PANTHER" id="PTHR46193:SF18">
    <property type="entry name" value="HEXITOL PHOSPHATASE B"/>
    <property type="match status" value="1"/>
</dbReference>
<dbReference type="InterPro" id="IPR006439">
    <property type="entry name" value="HAD-SF_hydro_IA"/>
</dbReference>
<evidence type="ECO:0000256" key="4">
    <source>
        <dbReference type="ARBA" id="ARBA00022842"/>
    </source>
</evidence>
<dbReference type="SFLD" id="SFLDG01129">
    <property type="entry name" value="C1.5:_HAD__Beta-PGM__Phosphata"/>
    <property type="match status" value="1"/>
</dbReference>
<dbReference type="GO" id="GO:0003824">
    <property type="term" value="F:catalytic activity"/>
    <property type="evidence" value="ECO:0007669"/>
    <property type="project" value="UniProtKB-ARBA"/>
</dbReference>
<dbReference type="Gene3D" id="1.10.150.240">
    <property type="entry name" value="Putative phosphatase, domain 2"/>
    <property type="match status" value="1"/>
</dbReference>
<accession>A0A0H3HZT1</accession>
<dbReference type="SUPFAM" id="SSF56784">
    <property type="entry name" value="HAD-like"/>
    <property type="match status" value="1"/>
</dbReference>
<name>A0A0H3HZT1_BURP2</name>
<dbReference type="AlphaFoldDB" id="A0A0H3HZT1"/>
<keyword evidence="4" id="KW-0460">Magnesium</keyword>
<gene>
    <name evidence="6" type="ordered locus">BP1026B_II2201</name>
</gene>
<reference evidence="6 7" key="1">
    <citation type="journal article" date="2012" name="PLoS ONE">
        <title>Evolution of Burkholderia pseudomallei in recurrent melioidosis.</title>
        <authorList>
            <person name="Hayden H.S."/>
            <person name="Lim R."/>
            <person name="Brittnacher M.J."/>
            <person name="Sims E.H."/>
            <person name="Ramage E.R."/>
            <person name="Fong C."/>
            <person name="Wu Z."/>
            <person name="Crist E."/>
            <person name="Chang J."/>
            <person name="Zhou Y."/>
            <person name="Radey M."/>
            <person name="Rohmer L."/>
            <person name="Haugen E."/>
            <person name="Gillett W."/>
            <person name="Wuthiekanun V."/>
            <person name="Peacock S.J."/>
            <person name="Kaul R."/>
            <person name="Miller S.I."/>
            <person name="Manoil C."/>
            <person name="Jacobs M.A."/>
        </authorList>
    </citation>
    <scope>NUCLEOTIDE SEQUENCE [LARGE SCALE GENOMIC DNA]</scope>
    <source>
        <strain evidence="6 7">1026b</strain>
    </source>
</reference>
<keyword evidence="5" id="KW-0119">Carbohydrate metabolism</keyword>
<protein>
    <submittedName>
        <fullName evidence="6">Beta-phosphoglucomutase</fullName>
    </submittedName>
</protein>
<dbReference type="Gene3D" id="3.40.50.1000">
    <property type="entry name" value="HAD superfamily/HAD-like"/>
    <property type="match status" value="1"/>
</dbReference>
<dbReference type="KEGG" id="bpz:BP1026B_II2201"/>
<dbReference type="Proteomes" id="UP000010087">
    <property type="component" value="Chromosome 2"/>
</dbReference>
<dbReference type="EMBL" id="CP002834">
    <property type="protein sequence ID" value="AFI70423.1"/>
    <property type="molecule type" value="Genomic_DNA"/>
</dbReference>
<dbReference type="PANTHER" id="PTHR46193">
    <property type="entry name" value="6-PHOSPHOGLUCONATE PHOSPHATASE"/>
    <property type="match status" value="1"/>
</dbReference>
<evidence type="ECO:0000256" key="2">
    <source>
        <dbReference type="ARBA" id="ARBA00006171"/>
    </source>
</evidence>
<dbReference type="InterPro" id="IPR041492">
    <property type="entry name" value="HAD_2"/>
</dbReference>
<dbReference type="InterPro" id="IPR051600">
    <property type="entry name" value="Beta-PGM-like"/>
</dbReference>
<dbReference type="Pfam" id="PF13419">
    <property type="entry name" value="HAD_2"/>
    <property type="match status" value="1"/>
</dbReference>
<dbReference type="InterPro" id="IPR023198">
    <property type="entry name" value="PGP-like_dom2"/>
</dbReference>
<comment type="similarity">
    <text evidence="2">Belongs to the HAD-like hydrolase superfamily. CbbY/CbbZ/Gph/YieH family.</text>
</comment>
<dbReference type="RefSeq" id="WP_004553662.1">
    <property type="nucleotide sequence ID" value="NC_017832.1"/>
</dbReference>
<sequence length="221" mass="24042">MTALTLLFDLDGTLVDTDALHLNAYNALLARWNRSIDLDYYKTHVMGFSDDLIFGRLFPGMPAAEYTELAAEKERTFRAQLGAKLTPTAGTADLLGYAERVGAKTAVVTNAPRENATMMLNALGLADRFGTLVIGGELEHGKPHPLPYLTALEWLGAKAQDAVAFEDSASGVRSASSAGIFTFGMLTALDEEQLREAGAKAVIRDFGDRKLWEFLERTPGR</sequence>
<evidence type="ECO:0000313" key="7">
    <source>
        <dbReference type="Proteomes" id="UP000010087"/>
    </source>
</evidence>
<evidence type="ECO:0000256" key="3">
    <source>
        <dbReference type="ARBA" id="ARBA00022723"/>
    </source>
</evidence>